<evidence type="ECO:0008006" key="2">
    <source>
        <dbReference type="Google" id="ProtNLM"/>
    </source>
</evidence>
<organism evidence="1">
    <name type="scientific">marine sediment metagenome</name>
    <dbReference type="NCBI Taxonomy" id="412755"/>
    <lineage>
        <taxon>unclassified sequences</taxon>
        <taxon>metagenomes</taxon>
        <taxon>ecological metagenomes</taxon>
    </lineage>
</organism>
<gene>
    <name evidence="1" type="ORF">S12H4_51908</name>
</gene>
<sequence>MTDNQKASVGVFGGSGFYSFLQETEEYEIDTPYGAPSDR</sequence>
<protein>
    <recommendedName>
        <fullName evidence="2">Nucleoside phosphorylase domain-containing protein</fullName>
    </recommendedName>
</protein>
<accession>X1UJV8</accession>
<dbReference type="SUPFAM" id="SSF53167">
    <property type="entry name" value="Purine and uridine phosphorylases"/>
    <property type="match status" value="1"/>
</dbReference>
<dbReference type="GO" id="GO:0003824">
    <property type="term" value="F:catalytic activity"/>
    <property type="evidence" value="ECO:0007669"/>
    <property type="project" value="InterPro"/>
</dbReference>
<dbReference type="GO" id="GO:0009116">
    <property type="term" value="P:nucleoside metabolic process"/>
    <property type="evidence" value="ECO:0007669"/>
    <property type="project" value="InterPro"/>
</dbReference>
<reference evidence="1" key="1">
    <citation type="journal article" date="2014" name="Front. Microbiol.">
        <title>High frequency of phylogenetically diverse reductive dehalogenase-homologous genes in deep subseafloor sedimentary metagenomes.</title>
        <authorList>
            <person name="Kawai M."/>
            <person name="Futagami T."/>
            <person name="Toyoda A."/>
            <person name="Takaki Y."/>
            <person name="Nishi S."/>
            <person name="Hori S."/>
            <person name="Arai W."/>
            <person name="Tsubouchi T."/>
            <person name="Morono Y."/>
            <person name="Uchiyama I."/>
            <person name="Ito T."/>
            <person name="Fujiyama A."/>
            <person name="Inagaki F."/>
            <person name="Takami H."/>
        </authorList>
    </citation>
    <scope>NUCLEOTIDE SEQUENCE</scope>
    <source>
        <strain evidence="1">Expedition CK06-06</strain>
    </source>
</reference>
<dbReference type="InterPro" id="IPR035994">
    <property type="entry name" value="Nucleoside_phosphorylase_sf"/>
</dbReference>
<dbReference type="EMBL" id="BARW01032859">
    <property type="protein sequence ID" value="GAJ03872.1"/>
    <property type="molecule type" value="Genomic_DNA"/>
</dbReference>
<proteinExistence type="predicted"/>
<comment type="caution">
    <text evidence="1">The sequence shown here is derived from an EMBL/GenBank/DDBJ whole genome shotgun (WGS) entry which is preliminary data.</text>
</comment>
<evidence type="ECO:0000313" key="1">
    <source>
        <dbReference type="EMBL" id="GAJ03872.1"/>
    </source>
</evidence>
<dbReference type="AlphaFoldDB" id="X1UJV8"/>
<name>X1UJV8_9ZZZZ</name>